<evidence type="ECO:0000313" key="2">
    <source>
        <dbReference type="Proteomes" id="UP000008553"/>
    </source>
</evidence>
<sequence>MILLNLQI</sequence>
<proteinExistence type="predicted"/>
<keyword evidence="2" id="KW-1185">Reference proteome</keyword>
<protein>
    <submittedName>
        <fullName evidence="1">Uncharacterized protein</fullName>
    </submittedName>
</protein>
<gene>
    <name evidence="1" type="ORF">PY05123</name>
</gene>
<name>Q7REE2_PLAYO</name>
<organism evidence="1 2">
    <name type="scientific">Plasmodium yoelii yoelii</name>
    <dbReference type="NCBI Taxonomy" id="73239"/>
    <lineage>
        <taxon>Eukaryota</taxon>
        <taxon>Sar</taxon>
        <taxon>Alveolata</taxon>
        <taxon>Apicomplexa</taxon>
        <taxon>Aconoidasida</taxon>
        <taxon>Haemosporida</taxon>
        <taxon>Plasmodiidae</taxon>
        <taxon>Plasmodium</taxon>
        <taxon>Plasmodium (Vinckeia)</taxon>
    </lineage>
</organism>
<reference evidence="1 2" key="1">
    <citation type="journal article" date="2002" name="Nature">
        <title>Genome sequence and comparative analysis of the model rodent malaria parasite Plasmodium yoelii yoelii.</title>
        <authorList>
            <person name="Carlton J.M."/>
            <person name="Angiuoli S.V."/>
            <person name="Suh B.B."/>
            <person name="Kooij T.W."/>
            <person name="Pertea M."/>
            <person name="Silva J.C."/>
            <person name="Ermolaeva M.D."/>
            <person name="Allen J.E."/>
            <person name="Selengut J.D."/>
            <person name="Koo H.L."/>
            <person name="Peterson J.D."/>
            <person name="Pop M."/>
            <person name="Kosack D.S."/>
            <person name="Shumway M.F."/>
            <person name="Bidwell S.L."/>
            <person name="Shallom S.J."/>
            <person name="van Aken S.E."/>
            <person name="Riedmuller S.B."/>
            <person name="Feldblyum T.V."/>
            <person name="Cho J.K."/>
            <person name="Quackenbush J."/>
            <person name="Sedegah M."/>
            <person name="Shoaibi A."/>
            <person name="Cummings L.M."/>
            <person name="Florens L."/>
            <person name="Yates J.R."/>
            <person name="Raine J.D."/>
            <person name="Sinden R.E."/>
            <person name="Harris M.A."/>
            <person name="Cunningham D.A."/>
            <person name="Preiser P.R."/>
            <person name="Bergman L.W."/>
            <person name="Vaidya A.B."/>
            <person name="van Lin L.H."/>
            <person name="Janse C.J."/>
            <person name="Waters A.P."/>
            <person name="Smith H.O."/>
            <person name="White O.R."/>
            <person name="Salzberg S.L."/>
            <person name="Venter J.C."/>
            <person name="Fraser C.M."/>
            <person name="Hoffman S.L."/>
            <person name="Gardner M.J."/>
            <person name="Carucci D.J."/>
        </authorList>
    </citation>
    <scope>NUCLEOTIDE SEQUENCE [LARGE SCALE GENOMIC DNA]</scope>
    <source>
        <strain evidence="1 2">17XNL</strain>
    </source>
</reference>
<accession>Q7REE2</accession>
<dbReference type="Proteomes" id="UP000008553">
    <property type="component" value="Unassembled WGS sequence"/>
</dbReference>
<comment type="caution">
    <text evidence="1">The sequence shown here is derived from an EMBL/GenBank/DDBJ whole genome shotgun (WGS) entry which is preliminary data.</text>
</comment>
<evidence type="ECO:0000313" key="1">
    <source>
        <dbReference type="EMBL" id="EAA17104.1"/>
    </source>
</evidence>
<dbReference type="InParanoid" id="Q7REE2"/>
<dbReference type="EMBL" id="AABL01001605">
    <property type="protein sequence ID" value="EAA17104.1"/>
    <property type="molecule type" value="Genomic_DNA"/>
</dbReference>